<dbReference type="Pfam" id="PF11734">
    <property type="entry name" value="TilS_C"/>
    <property type="match status" value="1"/>
</dbReference>
<dbReference type="SUPFAM" id="SSF56037">
    <property type="entry name" value="PheT/TilS domain"/>
    <property type="match status" value="1"/>
</dbReference>
<feature type="domain" description="Lysidine-tRNA(Ile) synthetase C-terminal" evidence="9">
    <location>
        <begin position="385"/>
        <end position="456"/>
    </location>
</feature>
<dbReference type="NCBIfam" id="TIGR02433">
    <property type="entry name" value="lysidine_TilS_C"/>
    <property type="match status" value="1"/>
</dbReference>
<keyword evidence="4 8" id="KW-0819">tRNA processing</keyword>
<protein>
    <recommendedName>
        <fullName evidence="8">tRNA(Ile)-lysidine synthase</fullName>
        <ecNumber evidence="8">6.3.4.19</ecNumber>
    </recommendedName>
    <alternativeName>
        <fullName evidence="8">tRNA(Ile)-2-lysyl-cytidine synthase</fullName>
    </alternativeName>
    <alternativeName>
        <fullName evidence="8">tRNA(Ile)-lysidine synthetase</fullName>
    </alternativeName>
</protein>
<evidence type="ECO:0000256" key="4">
    <source>
        <dbReference type="ARBA" id="ARBA00022694"/>
    </source>
</evidence>
<dbReference type="SUPFAM" id="SSF82829">
    <property type="entry name" value="MesJ substrate recognition domain-like"/>
    <property type="match status" value="1"/>
</dbReference>
<dbReference type="Gene3D" id="3.40.50.620">
    <property type="entry name" value="HUPs"/>
    <property type="match status" value="1"/>
</dbReference>
<comment type="function">
    <text evidence="8">Ligates lysine onto the cytidine present at position 34 of the AUA codon-specific tRNA(Ile) that contains the anticodon CAU, in an ATP-dependent manner. Cytidine is converted to lysidine, thus changing the amino acid specificity of the tRNA from methionine to isoleucine.</text>
</comment>
<reference evidence="10" key="2">
    <citation type="submission" date="2021-04" db="EMBL/GenBank/DDBJ databases">
        <authorList>
            <person name="Gilroy R."/>
        </authorList>
    </citation>
    <scope>NUCLEOTIDE SEQUENCE</scope>
    <source>
        <strain evidence="10">CHK198-12963</strain>
    </source>
</reference>
<organism evidence="10 11">
    <name type="scientific">Candidatus Enterocloster excrementigallinarum</name>
    <dbReference type="NCBI Taxonomy" id="2838558"/>
    <lineage>
        <taxon>Bacteria</taxon>
        <taxon>Bacillati</taxon>
        <taxon>Bacillota</taxon>
        <taxon>Clostridia</taxon>
        <taxon>Lachnospirales</taxon>
        <taxon>Lachnospiraceae</taxon>
        <taxon>Enterocloster</taxon>
    </lineage>
</organism>
<dbReference type="Proteomes" id="UP000823863">
    <property type="component" value="Unassembled WGS sequence"/>
</dbReference>
<evidence type="ECO:0000256" key="2">
    <source>
        <dbReference type="ARBA" id="ARBA00022490"/>
    </source>
</evidence>
<sequence length="470" mass="53918">MGETGTGEFEKRFRKQLAECGLSLPGGRVVAAVSGGADSVCLLALLEELFSRGEIELRAVHIHHGLRGEEADRDARWVEELCRSMKVPCQIFYENVRDFAAVGKLSEEEAGRILRYRRLQEAAEAWEGQETGENVLIAAAHHQEDQAETILHNLCRGSGLKGMGGMEKKRGRLIRPLLEERRETILRWLEERGLTYCQDSTNASDHYTRNRIRGRLIPAIQNEVNEKGVENIARMGRMAALADDFLTEEAVRWLKERANEGCPGQPELFLPEESFLRLHRILQFYAVRLALVQVTGRQRDLTWLHAQETLGLFERQTGRRIFLPGGFEAVREYGGIRIGKRRPKKPETAVLPKVEFLSFPWKKGMEFPKKQYTKWFDCDRIKGTPTLRFRQEGDYITLPGGKKKALRRYMIDEKIPGQMRDGIPLLADGSHIIWVIGYRISEYYKIGPDTLRILQASVRQEEDKKDTEEK</sequence>
<dbReference type="InterPro" id="IPR014729">
    <property type="entry name" value="Rossmann-like_a/b/a_fold"/>
</dbReference>
<evidence type="ECO:0000256" key="3">
    <source>
        <dbReference type="ARBA" id="ARBA00022598"/>
    </source>
</evidence>
<keyword evidence="6 8" id="KW-0067">ATP-binding</keyword>
<accession>A0A9D2TG38</accession>
<dbReference type="InterPro" id="IPR012795">
    <property type="entry name" value="tRNA_Ile_lys_synt_N"/>
</dbReference>
<evidence type="ECO:0000256" key="7">
    <source>
        <dbReference type="ARBA" id="ARBA00048539"/>
    </source>
</evidence>
<dbReference type="GO" id="GO:0005737">
    <property type="term" value="C:cytoplasm"/>
    <property type="evidence" value="ECO:0007669"/>
    <property type="project" value="UniProtKB-SubCell"/>
</dbReference>
<evidence type="ECO:0000256" key="6">
    <source>
        <dbReference type="ARBA" id="ARBA00022840"/>
    </source>
</evidence>
<gene>
    <name evidence="8 10" type="primary">tilS</name>
    <name evidence="10" type="ORF">H9931_11015</name>
</gene>
<evidence type="ECO:0000256" key="5">
    <source>
        <dbReference type="ARBA" id="ARBA00022741"/>
    </source>
</evidence>
<dbReference type="InterPro" id="IPR012796">
    <property type="entry name" value="Lysidine-tRNA-synth_C"/>
</dbReference>
<dbReference type="PANTHER" id="PTHR43033">
    <property type="entry name" value="TRNA(ILE)-LYSIDINE SYNTHASE-RELATED"/>
    <property type="match status" value="1"/>
</dbReference>
<dbReference type="EMBL" id="DWWB01000060">
    <property type="protein sequence ID" value="HJC67227.1"/>
    <property type="molecule type" value="Genomic_DNA"/>
</dbReference>
<reference evidence="10" key="1">
    <citation type="journal article" date="2021" name="PeerJ">
        <title>Extensive microbial diversity within the chicken gut microbiome revealed by metagenomics and culture.</title>
        <authorList>
            <person name="Gilroy R."/>
            <person name="Ravi A."/>
            <person name="Getino M."/>
            <person name="Pursley I."/>
            <person name="Horton D.L."/>
            <person name="Alikhan N.F."/>
            <person name="Baker D."/>
            <person name="Gharbi K."/>
            <person name="Hall N."/>
            <person name="Watson M."/>
            <person name="Adriaenssens E.M."/>
            <person name="Foster-Nyarko E."/>
            <person name="Jarju S."/>
            <person name="Secka A."/>
            <person name="Antonio M."/>
            <person name="Oren A."/>
            <person name="Chaudhuri R.R."/>
            <person name="La Ragione R."/>
            <person name="Hildebrand F."/>
            <person name="Pallen M.J."/>
        </authorList>
    </citation>
    <scope>NUCLEOTIDE SEQUENCE</scope>
    <source>
        <strain evidence="10">CHK198-12963</strain>
    </source>
</reference>
<dbReference type="GO" id="GO:0006400">
    <property type="term" value="P:tRNA modification"/>
    <property type="evidence" value="ECO:0007669"/>
    <property type="project" value="UniProtKB-UniRule"/>
</dbReference>
<comment type="caution">
    <text evidence="10">The sequence shown here is derived from an EMBL/GenBank/DDBJ whole genome shotgun (WGS) entry which is preliminary data.</text>
</comment>
<evidence type="ECO:0000313" key="10">
    <source>
        <dbReference type="EMBL" id="HJC67227.1"/>
    </source>
</evidence>
<keyword evidence="5 8" id="KW-0547">Nucleotide-binding</keyword>
<dbReference type="Pfam" id="PF01171">
    <property type="entry name" value="ATP_bind_3"/>
    <property type="match status" value="1"/>
</dbReference>
<feature type="binding site" evidence="8">
    <location>
        <begin position="34"/>
        <end position="39"/>
    </location>
    <ligand>
        <name>ATP</name>
        <dbReference type="ChEBI" id="CHEBI:30616"/>
    </ligand>
</feature>
<comment type="catalytic activity">
    <reaction evidence="7 8">
        <text>cytidine(34) in tRNA(Ile2) + L-lysine + ATP = lysidine(34) in tRNA(Ile2) + AMP + diphosphate + H(+)</text>
        <dbReference type="Rhea" id="RHEA:43744"/>
        <dbReference type="Rhea" id="RHEA-COMP:10625"/>
        <dbReference type="Rhea" id="RHEA-COMP:10670"/>
        <dbReference type="ChEBI" id="CHEBI:15378"/>
        <dbReference type="ChEBI" id="CHEBI:30616"/>
        <dbReference type="ChEBI" id="CHEBI:32551"/>
        <dbReference type="ChEBI" id="CHEBI:33019"/>
        <dbReference type="ChEBI" id="CHEBI:82748"/>
        <dbReference type="ChEBI" id="CHEBI:83665"/>
        <dbReference type="ChEBI" id="CHEBI:456215"/>
        <dbReference type="EC" id="6.3.4.19"/>
    </reaction>
</comment>
<dbReference type="SUPFAM" id="SSF52402">
    <property type="entry name" value="Adenine nucleotide alpha hydrolases-like"/>
    <property type="match status" value="1"/>
</dbReference>
<evidence type="ECO:0000259" key="9">
    <source>
        <dbReference type="SMART" id="SM00977"/>
    </source>
</evidence>
<dbReference type="CDD" id="cd01992">
    <property type="entry name" value="TilS_N"/>
    <property type="match status" value="1"/>
</dbReference>
<evidence type="ECO:0000256" key="8">
    <source>
        <dbReference type="HAMAP-Rule" id="MF_01161"/>
    </source>
</evidence>
<dbReference type="InterPro" id="IPR012094">
    <property type="entry name" value="tRNA_Ile_lys_synt"/>
</dbReference>
<dbReference type="InterPro" id="IPR011063">
    <property type="entry name" value="TilS/TtcA_N"/>
</dbReference>
<dbReference type="GO" id="GO:0005524">
    <property type="term" value="F:ATP binding"/>
    <property type="evidence" value="ECO:0007669"/>
    <property type="project" value="UniProtKB-UniRule"/>
</dbReference>
<dbReference type="GO" id="GO:0032267">
    <property type="term" value="F:tRNA(Ile)-lysidine synthase activity"/>
    <property type="evidence" value="ECO:0007669"/>
    <property type="project" value="UniProtKB-EC"/>
</dbReference>
<dbReference type="PANTHER" id="PTHR43033:SF1">
    <property type="entry name" value="TRNA(ILE)-LYSIDINE SYNTHASE-RELATED"/>
    <property type="match status" value="1"/>
</dbReference>
<dbReference type="SMART" id="SM00977">
    <property type="entry name" value="TilS_C"/>
    <property type="match status" value="1"/>
</dbReference>
<evidence type="ECO:0000256" key="1">
    <source>
        <dbReference type="ARBA" id="ARBA00004496"/>
    </source>
</evidence>
<comment type="similarity">
    <text evidence="8">Belongs to the tRNA(Ile)-lysidine synthase family.</text>
</comment>
<comment type="subcellular location">
    <subcellularLocation>
        <location evidence="1 8">Cytoplasm</location>
    </subcellularLocation>
</comment>
<dbReference type="HAMAP" id="MF_01161">
    <property type="entry name" value="tRNA_Ile_lys_synt"/>
    <property type="match status" value="1"/>
</dbReference>
<dbReference type="AlphaFoldDB" id="A0A9D2TG38"/>
<evidence type="ECO:0000313" key="11">
    <source>
        <dbReference type="Proteomes" id="UP000823863"/>
    </source>
</evidence>
<dbReference type="NCBIfam" id="TIGR02432">
    <property type="entry name" value="lysidine_TilS_N"/>
    <property type="match status" value="1"/>
</dbReference>
<dbReference type="EC" id="6.3.4.19" evidence="8"/>
<keyword evidence="2 8" id="KW-0963">Cytoplasm</keyword>
<name>A0A9D2TG38_9FIRM</name>
<comment type="domain">
    <text evidence="8">The N-terminal region contains the highly conserved SGGXDS motif, predicted to be a P-loop motif involved in ATP binding.</text>
</comment>
<keyword evidence="3 8" id="KW-0436">Ligase</keyword>
<proteinExistence type="inferred from homology"/>